<dbReference type="Proteomes" id="UP000002051">
    <property type="component" value="Chromosome 6"/>
</dbReference>
<dbReference type="PANTHER" id="PTHR12083:SF9">
    <property type="entry name" value="BIFUNCTIONAL POLYNUCLEOTIDE PHOSPHATASE_KINASE"/>
    <property type="match status" value="1"/>
</dbReference>
<name>G7ZXD9_MEDTR</name>
<dbReference type="InterPro" id="IPR023214">
    <property type="entry name" value="HAD_sf"/>
</dbReference>
<dbReference type="EnsemblPlants" id="KEH26570">
    <property type="protein sequence ID" value="KEH26570"/>
    <property type="gene ID" value="MTR_6g464930"/>
</dbReference>
<dbReference type="STRING" id="3880.G7ZXD9"/>
<evidence type="ECO:0000313" key="3">
    <source>
        <dbReference type="EnsemblPlants" id="KEH26570"/>
    </source>
</evidence>
<dbReference type="InterPro" id="IPR036412">
    <property type="entry name" value="HAD-like_sf"/>
</dbReference>
<dbReference type="HOGENOM" id="CLU_2162178_0_0_1"/>
<dbReference type="GO" id="GO:0016301">
    <property type="term" value="F:kinase activity"/>
    <property type="evidence" value="ECO:0007669"/>
    <property type="project" value="UniProtKB-KW"/>
</dbReference>
<dbReference type="PANTHER" id="PTHR12083">
    <property type="entry name" value="BIFUNCTIONAL POLYNUCLEOTIDE PHOSPHATASE/KINASE"/>
    <property type="match status" value="1"/>
</dbReference>
<keyword evidence="4" id="KW-1185">Reference proteome</keyword>
<keyword evidence="1" id="KW-1133">Transmembrane helix</keyword>
<evidence type="ECO:0000256" key="1">
    <source>
        <dbReference type="SAM" id="Phobius"/>
    </source>
</evidence>
<keyword evidence="1" id="KW-0812">Transmembrane</keyword>
<dbReference type="EMBL" id="CM001222">
    <property type="protein sequence ID" value="KEH26570.1"/>
    <property type="molecule type" value="Genomic_DNA"/>
</dbReference>
<dbReference type="SUPFAM" id="SSF56784">
    <property type="entry name" value="HAD-like"/>
    <property type="match status" value="1"/>
</dbReference>
<dbReference type="PaxDb" id="3880-AES83877"/>
<keyword evidence="2" id="KW-0418">Kinase</keyword>
<sequence>MLSTSYQYAGKVALIATIWLSPFIVATVFEPELSIQFLSIQVFIACGIGKSGKAGTEEDDPFRKPKPGMWQLMEKHFNSGLTIDMNDVVNSRLKITPIQTMMCGAKEVVIN</sequence>
<accession>G7ZXD9</accession>
<reference evidence="2 4" key="1">
    <citation type="journal article" date="2011" name="Nature">
        <title>The Medicago genome provides insight into the evolution of rhizobial symbioses.</title>
        <authorList>
            <person name="Young N.D."/>
            <person name="Debelle F."/>
            <person name="Oldroyd G.E."/>
            <person name="Geurts R."/>
            <person name="Cannon S.B."/>
            <person name="Udvardi M.K."/>
            <person name="Benedito V.A."/>
            <person name="Mayer K.F."/>
            <person name="Gouzy J."/>
            <person name="Schoof H."/>
            <person name="Van de Peer Y."/>
            <person name="Proost S."/>
            <person name="Cook D.R."/>
            <person name="Meyers B.C."/>
            <person name="Spannagl M."/>
            <person name="Cheung F."/>
            <person name="De Mita S."/>
            <person name="Krishnakumar V."/>
            <person name="Gundlach H."/>
            <person name="Zhou S."/>
            <person name="Mudge J."/>
            <person name="Bharti A.K."/>
            <person name="Murray J.D."/>
            <person name="Naoumkina M.A."/>
            <person name="Rosen B."/>
            <person name="Silverstein K.A."/>
            <person name="Tang H."/>
            <person name="Rombauts S."/>
            <person name="Zhao P.X."/>
            <person name="Zhou P."/>
            <person name="Barbe V."/>
            <person name="Bardou P."/>
            <person name="Bechner M."/>
            <person name="Bellec A."/>
            <person name="Berger A."/>
            <person name="Berges H."/>
            <person name="Bidwell S."/>
            <person name="Bisseling T."/>
            <person name="Choisne N."/>
            <person name="Couloux A."/>
            <person name="Denny R."/>
            <person name="Deshpande S."/>
            <person name="Dai X."/>
            <person name="Doyle J.J."/>
            <person name="Dudez A.M."/>
            <person name="Farmer A.D."/>
            <person name="Fouteau S."/>
            <person name="Franken C."/>
            <person name="Gibelin C."/>
            <person name="Gish J."/>
            <person name="Goldstein S."/>
            <person name="Gonzalez A.J."/>
            <person name="Green P.J."/>
            <person name="Hallab A."/>
            <person name="Hartog M."/>
            <person name="Hua A."/>
            <person name="Humphray S.J."/>
            <person name="Jeong D.H."/>
            <person name="Jing Y."/>
            <person name="Jocker A."/>
            <person name="Kenton S.M."/>
            <person name="Kim D.J."/>
            <person name="Klee K."/>
            <person name="Lai H."/>
            <person name="Lang C."/>
            <person name="Lin S."/>
            <person name="Macmil S.L."/>
            <person name="Magdelenat G."/>
            <person name="Matthews L."/>
            <person name="McCorrison J."/>
            <person name="Monaghan E.L."/>
            <person name="Mun J.H."/>
            <person name="Najar F.Z."/>
            <person name="Nicholson C."/>
            <person name="Noirot C."/>
            <person name="O'Bleness M."/>
            <person name="Paule C.R."/>
            <person name="Poulain J."/>
            <person name="Prion F."/>
            <person name="Qin B."/>
            <person name="Qu C."/>
            <person name="Retzel E.F."/>
            <person name="Riddle C."/>
            <person name="Sallet E."/>
            <person name="Samain S."/>
            <person name="Samson N."/>
            <person name="Sanders I."/>
            <person name="Saurat O."/>
            <person name="Scarpelli C."/>
            <person name="Schiex T."/>
            <person name="Segurens B."/>
            <person name="Severin A.J."/>
            <person name="Sherrier D.J."/>
            <person name="Shi R."/>
            <person name="Sims S."/>
            <person name="Singer S.R."/>
            <person name="Sinharoy S."/>
            <person name="Sterck L."/>
            <person name="Viollet A."/>
            <person name="Wang B.B."/>
            <person name="Wang K."/>
            <person name="Wang M."/>
            <person name="Wang X."/>
            <person name="Warfsmann J."/>
            <person name="Weissenbach J."/>
            <person name="White D.D."/>
            <person name="White J.D."/>
            <person name="Wiley G.B."/>
            <person name="Wincker P."/>
            <person name="Xing Y."/>
            <person name="Yang L."/>
            <person name="Yao Z."/>
            <person name="Ying F."/>
            <person name="Zhai J."/>
            <person name="Zhou L."/>
            <person name="Zuber A."/>
            <person name="Denarie J."/>
            <person name="Dixon R.A."/>
            <person name="May G.D."/>
            <person name="Schwartz D.C."/>
            <person name="Rogers J."/>
            <person name="Quetier F."/>
            <person name="Town C.D."/>
            <person name="Roe B.A."/>
        </authorList>
    </citation>
    <scope>NUCLEOTIDE SEQUENCE [LARGE SCALE GENOMIC DNA]</scope>
    <source>
        <strain evidence="2">A17</strain>
        <strain evidence="3 4">cv. Jemalong A17</strain>
    </source>
</reference>
<dbReference type="InterPro" id="IPR013954">
    <property type="entry name" value="PNK3P"/>
</dbReference>
<evidence type="ECO:0000313" key="4">
    <source>
        <dbReference type="Proteomes" id="UP000002051"/>
    </source>
</evidence>
<reference evidence="2 4" key="2">
    <citation type="journal article" date="2014" name="BMC Genomics">
        <title>An improved genome release (version Mt4.0) for the model legume Medicago truncatula.</title>
        <authorList>
            <person name="Tang H."/>
            <person name="Krishnakumar V."/>
            <person name="Bidwell S."/>
            <person name="Rosen B."/>
            <person name="Chan A."/>
            <person name="Zhou S."/>
            <person name="Gentzbittel L."/>
            <person name="Childs K.L."/>
            <person name="Yandell M."/>
            <person name="Gundlach H."/>
            <person name="Mayer K.F."/>
            <person name="Schwartz D.C."/>
            <person name="Town C.D."/>
        </authorList>
    </citation>
    <scope>GENOME REANNOTATION</scope>
    <source>
        <strain evidence="2">A17</strain>
        <strain evidence="3 4">cv. Jemalong A17</strain>
    </source>
</reference>
<dbReference type="Gene3D" id="3.40.50.1000">
    <property type="entry name" value="HAD superfamily/HAD-like"/>
    <property type="match status" value="1"/>
</dbReference>
<dbReference type="eggNOG" id="KOG2134">
    <property type="taxonomic scope" value="Eukaryota"/>
</dbReference>
<keyword evidence="2" id="KW-0808">Transferase</keyword>
<dbReference type="AlphaFoldDB" id="G7ZXD9"/>
<dbReference type="Pfam" id="PF08645">
    <property type="entry name" value="PNK3P"/>
    <property type="match status" value="1"/>
</dbReference>
<gene>
    <name evidence="2" type="ordered locus">MTR_6g464930</name>
</gene>
<protein>
    <submittedName>
        <fullName evidence="2">Polynucleotide kinase 3 phosphatase</fullName>
    </submittedName>
</protein>
<feature type="transmembrane region" description="Helical" evidence="1">
    <location>
        <begin position="12"/>
        <end position="29"/>
    </location>
</feature>
<evidence type="ECO:0000313" key="2">
    <source>
        <dbReference type="EMBL" id="KEH26570.1"/>
    </source>
</evidence>
<proteinExistence type="predicted"/>
<reference evidence="3" key="3">
    <citation type="submission" date="2015-04" db="UniProtKB">
        <authorList>
            <consortium name="EnsemblPlants"/>
        </authorList>
    </citation>
    <scope>IDENTIFICATION</scope>
    <source>
        <strain evidence="3">cv. Jemalong A17</strain>
    </source>
</reference>
<organism evidence="2 4">
    <name type="scientific">Medicago truncatula</name>
    <name type="common">Barrel medic</name>
    <name type="synonym">Medicago tribuloides</name>
    <dbReference type="NCBI Taxonomy" id="3880"/>
    <lineage>
        <taxon>Eukaryota</taxon>
        <taxon>Viridiplantae</taxon>
        <taxon>Streptophyta</taxon>
        <taxon>Embryophyta</taxon>
        <taxon>Tracheophyta</taxon>
        <taxon>Spermatophyta</taxon>
        <taxon>Magnoliopsida</taxon>
        <taxon>eudicotyledons</taxon>
        <taxon>Gunneridae</taxon>
        <taxon>Pentapetalae</taxon>
        <taxon>rosids</taxon>
        <taxon>fabids</taxon>
        <taxon>Fabales</taxon>
        <taxon>Fabaceae</taxon>
        <taxon>Papilionoideae</taxon>
        <taxon>50 kb inversion clade</taxon>
        <taxon>NPAAA clade</taxon>
        <taxon>Hologalegina</taxon>
        <taxon>IRL clade</taxon>
        <taxon>Trifolieae</taxon>
        <taxon>Medicago</taxon>
    </lineage>
</organism>
<keyword evidence="1" id="KW-0472">Membrane</keyword>